<dbReference type="Proteomes" id="UP000729290">
    <property type="component" value="Unassembled WGS sequence"/>
</dbReference>
<evidence type="ECO:0000313" key="3">
    <source>
        <dbReference type="Proteomes" id="UP000729290"/>
    </source>
</evidence>
<keyword evidence="1" id="KW-1133">Transmembrane helix</keyword>
<reference evidence="2 3" key="1">
    <citation type="journal article" date="2021" name="Sci. Rep.">
        <title>The distribution of antibiotic resistance genes in chicken gut microbiota commensals.</title>
        <authorList>
            <person name="Juricova H."/>
            <person name="Matiasovicova J."/>
            <person name="Kubasova T."/>
            <person name="Cejkova D."/>
            <person name="Rychlik I."/>
        </authorList>
    </citation>
    <scope>NUCLEOTIDE SEQUENCE [LARGE SCALE GENOMIC DNA]</scope>
    <source>
        <strain evidence="2 3">An431b</strain>
    </source>
</reference>
<feature type="transmembrane region" description="Helical" evidence="1">
    <location>
        <begin position="43"/>
        <end position="68"/>
    </location>
</feature>
<organism evidence="2 3">
    <name type="scientific">Anaerotignum lactatifermentans</name>
    <dbReference type="NCBI Taxonomy" id="160404"/>
    <lineage>
        <taxon>Bacteria</taxon>
        <taxon>Bacillati</taxon>
        <taxon>Bacillota</taxon>
        <taxon>Clostridia</taxon>
        <taxon>Lachnospirales</taxon>
        <taxon>Anaerotignaceae</taxon>
        <taxon>Anaerotignum</taxon>
    </lineage>
</organism>
<proteinExistence type="predicted"/>
<feature type="transmembrane region" description="Helical" evidence="1">
    <location>
        <begin position="75"/>
        <end position="96"/>
    </location>
</feature>
<keyword evidence="1" id="KW-0472">Membrane</keyword>
<accession>A0ABS2G7Z8</accession>
<name>A0ABS2G7Z8_9FIRM</name>
<protein>
    <recommendedName>
        <fullName evidence="4">DUF3784 domain-containing protein</fullName>
    </recommendedName>
</protein>
<gene>
    <name evidence="2" type="ORF">H9X83_00230</name>
</gene>
<evidence type="ECO:0000256" key="1">
    <source>
        <dbReference type="SAM" id="Phobius"/>
    </source>
</evidence>
<keyword evidence="3" id="KW-1185">Reference proteome</keyword>
<dbReference type="RefSeq" id="WP_205132496.1">
    <property type="nucleotide sequence ID" value="NZ_JACSNT010000001.1"/>
</dbReference>
<evidence type="ECO:0008006" key="4">
    <source>
        <dbReference type="Google" id="ProtNLM"/>
    </source>
</evidence>
<keyword evidence="1" id="KW-0812">Transmembrane</keyword>
<evidence type="ECO:0000313" key="2">
    <source>
        <dbReference type="EMBL" id="MBM6876589.1"/>
    </source>
</evidence>
<dbReference type="EMBL" id="JACSNV010000001">
    <property type="protein sequence ID" value="MBM6876589.1"/>
    <property type="molecule type" value="Genomic_DNA"/>
</dbReference>
<comment type="caution">
    <text evidence="2">The sequence shown here is derived from an EMBL/GenBank/DDBJ whole genome shotgun (WGS) entry which is preliminary data.</text>
</comment>
<sequence length="105" mass="11739">MLLYIIVMAVLAYFGLRFGKETKAKNCSFTMEYCTDDNMANRIGSLLCAVGICAGISGVLMLLSYFLFRFAESSLYRLPAVLSILLYTIAFIAAMLKLHGLQKYK</sequence>